<sequence length="360" mass="41121">MAHRLGQERWKHANNSEHPLTIVVILHASGKHKKHASPRFRSHHHHSIPHTLPSLLKYDDPSLTWTAHYCTDLLLHLPSRTYCKSSDHLPFIGSCIKAIIYLPNIHTHALKMPSSSHLRIQSSFEPFTAETTRSHFFSSPPQKKQKMSLTQTYYIAASARSKLGKEACKADHDLRLLVGHANLLDSLMIELQDAERQQEQWFNQTMSKASKTDESRHIQWADSIVEEEDDDESDSESENEDDFDMIPLPRRIAQSPVQISTMEVDEDSEDEDEFYDDMDDVADLALTRVPSQSQSPPELTYEEESDDETPLASPPQSTLNFSDKEAMLTTSFYDAKSQPQYLEDDHPLFMDTSAPLITSY</sequence>
<gene>
    <name evidence="3" type="ORF">GMOD_00006723</name>
</gene>
<accession>A0A3M7MAP6</accession>
<feature type="compositionally biased region" description="Acidic residues" evidence="2">
    <location>
        <begin position="224"/>
        <end position="244"/>
    </location>
</feature>
<dbReference type="PANTHER" id="PTHR36826">
    <property type="entry name" value="PROTEIN ECM13"/>
    <property type="match status" value="1"/>
</dbReference>
<evidence type="ECO:0000313" key="4">
    <source>
        <dbReference type="Proteomes" id="UP000265663"/>
    </source>
</evidence>
<dbReference type="PANTHER" id="PTHR36826:SF1">
    <property type="entry name" value="PROTEIN ECM13"/>
    <property type="match status" value="1"/>
</dbReference>
<keyword evidence="1" id="KW-0175">Coiled coil</keyword>
<dbReference type="OrthoDB" id="5431245at2759"/>
<organism evidence="3 4">
    <name type="scientific">Pyrenophora seminiperda CCB06</name>
    <dbReference type="NCBI Taxonomy" id="1302712"/>
    <lineage>
        <taxon>Eukaryota</taxon>
        <taxon>Fungi</taxon>
        <taxon>Dikarya</taxon>
        <taxon>Ascomycota</taxon>
        <taxon>Pezizomycotina</taxon>
        <taxon>Dothideomycetes</taxon>
        <taxon>Pleosporomycetidae</taxon>
        <taxon>Pleosporales</taxon>
        <taxon>Pleosporineae</taxon>
        <taxon>Pleosporaceae</taxon>
        <taxon>Pyrenophora</taxon>
    </lineage>
</organism>
<evidence type="ECO:0000256" key="1">
    <source>
        <dbReference type="SAM" id="Coils"/>
    </source>
</evidence>
<feature type="compositionally biased region" description="Acidic residues" evidence="2">
    <location>
        <begin position="300"/>
        <end position="309"/>
    </location>
</feature>
<dbReference type="EMBL" id="KE747827">
    <property type="protein sequence ID" value="RMZ71591.1"/>
    <property type="molecule type" value="Genomic_DNA"/>
</dbReference>
<dbReference type="InterPro" id="IPR037738">
    <property type="entry name" value="Ecm13-like"/>
</dbReference>
<dbReference type="Proteomes" id="UP000265663">
    <property type="component" value="Unassembled WGS sequence"/>
</dbReference>
<feature type="region of interest" description="Disordered" evidence="2">
    <location>
        <begin position="205"/>
        <end position="271"/>
    </location>
</feature>
<dbReference type="AlphaFoldDB" id="A0A3M7MAP6"/>
<protein>
    <submittedName>
        <fullName evidence="3">Uncharacterized protein</fullName>
    </submittedName>
</protein>
<keyword evidence="4" id="KW-1185">Reference proteome</keyword>
<feature type="compositionally biased region" description="Basic and acidic residues" evidence="2">
    <location>
        <begin position="210"/>
        <end position="219"/>
    </location>
</feature>
<reference evidence="3 4" key="1">
    <citation type="journal article" date="2014" name="PLoS ONE">
        <title>De novo Genome Assembly of the Fungal Plant Pathogen Pyrenophora semeniperda.</title>
        <authorList>
            <person name="Soliai M.M."/>
            <person name="Meyer S.E."/>
            <person name="Udall J.A."/>
            <person name="Elzinga D.E."/>
            <person name="Hermansen R.A."/>
            <person name="Bodily P.M."/>
            <person name="Hart A.A."/>
            <person name="Coleman C.E."/>
        </authorList>
    </citation>
    <scope>NUCLEOTIDE SEQUENCE [LARGE SCALE GENOMIC DNA]</scope>
    <source>
        <strain evidence="3 4">CCB06</strain>
        <tissue evidence="3">Mycelium</tissue>
    </source>
</reference>
<evidence type="ECO:0000313" key="3">
    <source>
        <dbReference type="EMBL" id="RMZ71591.1"/>
    </source>
</evidence>
<evidence type="ECO:0000256" key="2">
    <source>
        <dbReference type="SAM" id="MobiDB-lite"/>
    </source>
</evidence>
<proteinExistence type="predicted"/>
<feature type="coiled-coil region" evidence="1">
    <location>
        <begin position="177"/>
        <end position="204"/>
    </location>
</feature>
<feature type="region of interest" description="Disordered" evidence="2">
    <location>
        <begin position="287"/>
        <end position="321"/>
    </location>
</feature>
<name>A0A3M7MAP6_9PLEO</name>